<dbReference type="HOGENOM" id="CLU_017044_0_0_1"/>
<dbReference type="PANTHER" id="PTHR39596">
    <property type="match status" value="1"/>
</dbReference>
<name>U1G673_ENDPU</name>
<gene>
    <name evidence="1" type="ORF">EPUS_08475</name>
</gene>
<evidence type="ECO:0000313" key="2">
    <source>
        <dbReference type="Proteomes" id="UP000019373"/>
    </source>
</evidence>
<organism evidence="1 2">
    <name type="scientific">Endocarpon pusillum (strain Z07020 / HMAS-L-300199)</name>
    <name type="common">Lichen-forming fungus</name>
    <dbReference type="NCBI Taxonomy" id="1263415"/>
    <lineage>
        <taxon>Eukaryota</taxon>
        <taxon>Fungi</taxon>
        <taxon>Dikarya</taxon>
        <taxon>Ascomycota</taxon>
        <taxon>Pezizomycotina</taxon>
        <taxon>Eurotiomycetes</taxon>
        <taxon>Chaetothyriomycetidae</taxon>
        <taxon>Verrucariales</taxon>
        <taxon>Verrucariaceae</taxon>
        <taxon>Endocarpon</taxon>
    </lineage>
</organism>
<reference evidence="2" key="1">
    <citation type="journal article" date="2014" name="BMC Genomics">
        <title>Genome characteristics reveal the impact of lichenization on lichen-forming fungus Endocarpon pusillum Hedwig (Verrucariales, Ascomycota).</title>
        <authorList>
            <person name="Wang Y.-Y."/>
            <person name="Liu B."/>
            <person name="Zhang X.-Y."/>
            <person name="Zhou Q.-M."/>
            <person name="Zhang T."/>
            <person name="Li H."/>
            <person name="Yu Y.-F."/>
            <person name="Zhang X.-L."/>
            <person name="Hao X.-Y."/>
            <person name="Wang M."/>
            <person name="Wang L."/>
            <person name="Wei J.-C."/>
        </authorList>
    </citation>
    <scope>NUCLEOTIDE SEQUENCE [LARGE SCALE GENOMIC DNA]</scope>
    <source>
        <strain evidence="2">Z07020 / HMAS-L-300199</strain>
    </source>
</reference>
<sequence>MYWISGTGPFDVSSSAWGPDHLSKFIVIPAVLKASIAARSLSVCQRRLWSFIKASDRLEVDLPAIVSMTSRMPLDRERQHHECTEEFCRFNNVNSTWVRQLHKCGNKACSETFFPPAEVERAVLQNLLTAWTIRQAPEVNCHDGTYMALSHLWADGTGIGLEKPGKLNRCLIDYFVGIARRLECDGIWWDTICVPIEPGVRRKALSMMHKNFERAKCTVVHDESLINYEWRDDGSPCLALALSPWFTRCWTALELYVSTKVVVLFKNPDGKSSQPLLKDLDNDILANDNAYTSLPHRLASSVIQRLRRRKRKERLHVEDLLAILRARNTSWATDRMIVAGLMAELPEFDSGESQSQITRKILTKCGLIPSSYLLHSHISPNEYGPWSWCPTSLYDLHSDLASKNSQLSLKIRHDGTATGDWFCNTLTEEKAKLLQLHNPQMSVKLRIMKTMQTPRSCMILRPWPWLSSEVGNQCLLVETVGLGYDETRSKVIECRYIGTVTASIHLGWQYVSIRIGLDQGKEEVDAQEMVSACSLEENAGQMLDEGINRVISRMRADEFASIEDVRDLTWALTGLRDQSL</sequence>
<evidence type="ECO:0008006" key="3">
    <source>
        <dbReference type="Google" id="ProtNLM"/>
    </source>
</evidence>
<dbReference type="GeneID" id="19243324"/>
<proteinExistence type="predicted"/>
<evidence type="ECO:0000313" key="1">
    <source>
        <dbReference type="EMBL" id="ERF72862.1"/>
    </source>
</evidence>
<protein>
    <recommendedName>
        <fullName evidence="3">Heterokaryon incompatibility domain-containing protein</fullName>
    </recommendedName>
</protein>
<dbReference type="PANTHER" id="PTHR39596:SF2">
    <property type="entry name" value="HET DOMAIN PROTEIN (AFU_ORTHOLOGUE AFUA_1G17550)-RELATED"/>
    <property type="match status" value="1"/>
</dbReference>
<dbReference type="eggNOG" id="ENOG502SMNF">
    <property type="taxonomic scope" value="Eukaryota"/>
</dbReference>
<dbReference type="RefSeq" id="XP_007801471.1">
    <property type="nucleotide sequence ID" value="XM_007803280.1"/>
</dbReference>
<dbReference type="OrthoDB" id="20872at2759"/>
<dbReference type="Proteomes" id="UP000019373">
    <property type="component" value="Unassembled WGS sequence"/>
</dbReference>
<dbReference type="OMA" id="WSWCPTS"/>
<keyword evidence="2" id="KW-1185">Reference proteome</keyword>
<accession>U1G673</accession>
<dbReference type="EMBL" id="KE721025">
    <property type="protein sequence ID" value="ERF72862.1"/>
    <property type="molecule type" value="Genomic_DNA"/>
</dbReference>
<dbReference type="AlphaFoldDB" id="U1G673"/>